<evidence type="ECO:0000259" key="2">
    <source>
        <dbReference type="PROSITE" id="PS51704"/>
    </source>
</evidence>
<evidence type="ECO:0000313" key="3">
    <source>
        <dbReference type="EMBL" id="SMB80185.1"/>
    </source>
</evidence>
<proteinExistence type="predicted"/>
<reference evidence="4" key="1">
    <citation type="submission" date="2017-04" db="EMBL/GenBank/DDBJ databases">
        <authorList>
            <person name="Varghese N."/>
            <person name="Submissions S."/>
        </authorList>
    </citation>
    <scope>NUCLEOTIDE SEQUENCE [LARGE SCALE GENOMIC DNA]</scope>
    <source>
        <strain evidence="4">DSM 23072</strain>
    </source>
</reference>
<organism evidence="3 4">
    <name type="scientific">Pasteurella testudinis DSM 23072</name>
    <dbReference type="NCBI Taxonomy" id="1122938"/>
    <lineage>
        <taxon>Bacteria</taxon>
        <taxon>Pseudomonadati</taxon>
        <taxon>Pseudomonadota</taxon>
        <taxon>Gammaproteobacteria</taxon>
        <taxon>Pasteurellales</taxon>
        <taxon>Pasteurellaceae</taxon>
        <taxon>Pasteurella</taxon>
    </lineage>
</organism>
<dbReference type="GO" id="GO:0008081">
    <property type="term" value="F:phosphoric diester hydrolase activity"/>
    <property type="evidence" value="ECO:0007669"/>
    <property type="project" value="InterPro"/>
</dbReference>
<dbReference type="STRING" id="1122938.SAMN05660772_00561"/>
<feature type="chain" id="PRO_5012574140" evidence="1">
    <location>
        <begin position="26"/>
        <end position="303"/>
    </location>
</feature>
<sequence length="303" mass="33200">MSNQYKKYYLPALLTALLLPPTAFAAAAERAPNKPQLIAHRGGTADAPENTLYAIEQALRNGADAIWVTVQLSQDNIPVLYRPSDLSARTNLNGAVSSYTAAQLQQADAAWLFDKDNNYPLRRQAIGVPSLSAVLAQFPQTFFYLDLKSPDAEPQAFADAVRKTVHDANAQQRIRIYSTEQAFTAAIGDSLPTFASRDTTRNFLAQTALAGDRCPNEALTQTLWHGFELNRKVKVVETFTLGEGVSEGVLTWSPHEVNCFNQTAAQHIILFGINNAADYQRAVELNVDGVMVDSPKQAAEFAK</sequence>
<dbReference type="RefSeq" id="WP_084255888.1">
    <property type="nucleotide sequence ID" value="NZ_FWWV01000002.1"/>
</dbReference>
<name>A0A1W1UGF8_9PAST</name>
<dbReference type="InterPro" id="IPR017946">
    <property type="entry name" value="PLC-like_Pdiesterase_TIM-brl"/>
</dbReference>
<evidence type="ECO:0000313" key="4">
    <source>
        <dbReference type="Proteomes" id="UP000192408"/>
    </source>
</evidence>
<dbReference type="PANTHER" id="PTHR46211:SF10">
    <property type="entry name" value="EXPORTED PROTEIN"/>
    <property type="match status" value="1"/>
</dbReference>
<keyword evidence="4" id="KW-1185">Reference proteome</keyword>
<feature type="domain" description="GP-PDE" evidence="2">
    <location>
        <begin position="35"/>
        <end position="302"/>
    </location>
</feature>
<dbReference type="SUPFAM" id="SSF51695">
    <property type="entry name" value="PLC-like phosphodiesterases"/>
    <property type="match status" value="1"/>
</dbReference>
<dbReference type="PROSITE" id="PS51704">
    <property type="entry name" value="GP_PDE"/>
    <property type="match status" value="1"/>
</dbReference>
<gene>
    <name evidence="3" type="ORF">SAMN05660772_00561</name>
</gene>
<dbReference type="AlphaFoldDB" id="A0A1W1UGF8"/>
<dbReference type="Proteomes" id="UP000192408">
    <property type="component" value="Unassembled WGS sequence"/>
</dbReference>
<dbReference type="GO" id="GO:0006629">
    <property type="term" value="P:lipid metabolic process"/>
    <property type="evidence" value="ECO:0007669"/>
    <property type="project" value="InterPro"/>
</dbReference>
<dbReference type="EMBL" id="FWWV01000002">
    <property type="protein sequence ID" value="SMB80185.1"/>
    <property type="molecule type" value="Genomic_DNA"/>
</dbReference>
<dbReference type="Gene3D" id="3.20.20.190">
    <property type="entry name" value="Phosphatidylinositol (PI) phosphodiesterase"/>
    <property type="match status" value="1"/>
</dbReference>
<dbReference type="Pfam" id="PF03009">
    <property type="entry name" value="GDPD"/>
    <property type="match status" value="1"/>
</dbReference>
<evidence type="ECO:0000256" key="1">
    <source>
        <dbReference type="SAM" id="SignalP"/>
    </source>
</evidence>
<dbReference type="PANTHER" id="PTHR46211">
    <property type="entry name" value="GLYCEROPHOSPHORYL DIESTER PHOSPHODIESTERASE"/>
    <property type="match status" value="1"/>
</dbReference>
<dbReference type="InterPro" id="IPR030395">
    <property type="entry name" value="GP_PDE_dom"/>
</dbReference>
<feature type="signal peptide" evidence="1">
    <location>
        <begin position="1"/>
        <end position="25"/>
    </location>
</feature>
<keyword evidence="1" id="KW-0732">Signal</keyword>
<protein>
    <submittedName>
        <fullName evidence="3">Glycerophosphoryl diester phosphodiesterase</fullName>
    </submittedName>
</protein>
<accession>A0A1W1UGF8</accession>